<protein>
    <submittedName>
        <fullName evidence="5">Methylosome subunit pICln</fullName>
    </submittedName>
</protein>
<evidence type="ECO:0000313" key="5">
    <source>
        <dbReference type="EMBL" id="KPJ17711.1"/>
    </source>
</evidence>
<dbReference type="AlphaFoldDB" id="A0A194RNW5"/>
<dbReference type="PANTHER" id="PTHR21399:SF0">
    <property type="entry name" value="METHYLOSOME SUBUNIT PICLN"/>
    <property type="match status" value="1"/>
</dbReference>
<name>A0A194RNW5_PAPMA</name>
<comment type="subcellular location">
    <subcellularLocation>
        <location evidence="2">Cytoplasm</location>
    </subcellularLocation>
    <subcellularLocation>
        <location evidence="1">Nucleus</location>
    </subcellularLocation>
</comment>
<dbReference type="Pfam" id="PF03517">
    <property type="entry name" value="Voldacs"/>
    <property type="match status" value="1"/>
</dbReference>
<keyword evidence="4" id="KW-0539">Nucleus</keyword>
<evidence type="ECO:0000256" key="3">
    <source>
        <dbReference type="ARBA" id="ARBA00022490"/>
    </source>
</evidence>
<dbReference type="GO" id="GO:0000387">
    <property type="term" value="P:spliceosomal snRNP assembly"/>
    <property type="evidence" value="ECO:0007669"/>
    <property type="project" value="TreeGrafter"/>
</dbReference>
<dbReference type="Proteomes" id="UP000053240">
    <property type="component" value="Unassembled WGS sequence"/>
</dbReference>
<accession>A0A194RNW5</accession>
<dbReference type="InterPro" id="IPR011993">
    <property type="entry name" value="PH-like_dom_sf"/>
</dbReference>
<dbReference type="EMBL" id="KQ460118">
    <property type="protein sequence ID" value="KPJ17711.1"/>
    <property type="molecule type" value="Genomic_DNA"/>
</dbReference>
<evidence type="ECO:0000256" key="2">
    <source>
        <dbReference type="ARBA" id="ARBA00004496"/>
    </source>
</evidence>
<evidence type="ECO:0000256" key="4">
    <source>
        <dbReference type="ARBA" id="ARBA00023242"/>
    </source>
</evidence>
<dbReference type="GO" id="GO:0045292">
    <property type="term" value="P:mRNA cis splicing, via spliceosome"/>
    <property type="evidence" value="ECO:0007669"/>
    <property type="project" value="TreeGrafter"/>
</dbReference>
<evidence type="ECO:0000256" key="1">
    <source>
        <dbReference type="ARBA" id="ARBA00004123"/>
    </source>
</evidence>
<dbReference type="GO" id="GO:0005829">
    <property type="term" value="C:cytosol"/>
    <property type="evidence" value="ECO:0007669"/>
    <property type="project" value="TreeGrafter"/>
</dbReference>
<keyword evidence="3" id="KW-0963">Cytoplasm</keyword>
<dbReference type="PANTHER" id="PTHR21399">
    <property type="entry name" value="CHLORIDE CONDUCTANCE REGULATORY PROTEIN ICLN"/>
    <property type="match status" value="1"/>
</dbReference>
<dbReference type="GO" id="GO:0005681">
    <property type="term" value="C:spliceosomal complex"/>
    <property type="evidence" value="ECO:0007669"/>
    <property type="project" value="TreeGrafter"/>
</dbReference>
<keyword evidence="6" id="KW-1185">Reference proteome</keyword>
<dbReference type="InterPro" id="IPR039924">
    <property type="entry name" value="ICln/Lot5/Saf5"/>
</dbReference>
<proteinExistence type="predicted"/>
<dbReference type="STRING" id="76193.A0A194RNW5"/>
<dbReference type="Gene3D" id="2.30.29.30">
    <property type="entry name" value="Pleckstrin-homology domain (PH domain)/Phosphotyrosine-binding domain (PTB)"/>
    <property type="match status" value="1"/>
</dbReference>
<gene>
    <name evidence="5" type="ORF">RR48_07195</name>
</gene>
<evidence type="ECO:0000313" key="6">
    <source>
        <dbReference type="Proteomes" id="UP000053240"/>
    </source>
</evidence>
<reference evidence="5 6" key="1">
    <citation type="journal article" date="2015" name="Nat. Commun.">
        <title>Outbred genome sequencing and CRISPR/Cas9 gene editing in butterflies.</title>
        <authorList>
            <person name="Li X."/>
            <person name="Fan D."/>
            <person name="Zhang W."/>
            <person name="Liu G."/>
            <person name="Zhang L."/>
            <person name="Zhao L."/>
            <person name="Fang X."/>
            <person name="Chen L."/>
            <person name="Dong Y."/>
            <person name="Chen Y."/>
            <person name="Ding Y."/>
            <person name="Zhao R."/>
            <person name="Feng M."/>
            <person name="Zhu Y."/>
            <person name="Feng Y."/>
            <person name="Jiang X."/>
            <person name="Zhu D."/>
            <person name="Xiang H."/>
            <person name="Feng X."/>
            <person name="Li S."/>
            <person name="Wang J."/>
            <person name="Zhang G."/>
            <person name="Kronforst M.R."/>
            <person name="Wang W."/>
        </authorList>
    </citation>
    <scope>NUCLEOTIDE SEQUENCE [LARGE SCALE GENOMIC DNA]</scope>
    <source>
        <strain evidence="5">Ya'a_city_454_Pm</strain>
        <tissue evidence="5">Whole body</tissue>
    </source>
</reference>
<organism evidence="5 6">
    <name type="scientific">Papilio machaon</name>
    <name type="common">Old World swallowtail butterfly</name>
    <dbReference type="NCBI Taxonomy" id="76193"/>
    <lineage>
        <taxon>Eukaryota</taxon>
        <taxon>Metazoa</taxon>
        <taxon>Ecdysozoa</taxon>
        <taxon>Arthropoda</taxon>
        <taxon>Hexapoda</taxon>
        <taxon>Insecta</taxon>
        <taxon>Pterygota</taxon>
        <taxon>Neoptera</taxon>
        <taxon>Endopterygota</taxon>
        <taxon>Lepidoptera</taxon>
        <taxon>Glossata</taxon>
        <taxon>Ditrysia</taxon>
        <taxon>Papilionoidea</taxon>
        <taxon>Papilionidae</taxon>
        <taxon>Papilioninae</taxon>
        <taxon>Papilio</taxon>
    </lineage>
</organism>
<dbReference type="InParanoid" id="A0A194RNW5"/>
<sequence>MVVVSHSFSEPEGIIMQTPSTKLLVNDQELGTATLYITHHDVVWGGGVGSNGGPSPTISLLYPNISLHAIQREPTPALYMVLSYELR</sequence>
<dbReference type="GO" id="GO:0034715">
    <property type="term" value="C:pICln-Sm protein complex"/>
    <property type="evidence" value="ECO:0007669"/>
    <property type="project" value="TreeGrafter"/>
</dbReference>